<accession>A0A1D1XEU0</accession>
<organism evidence="4">
    <name type="scientific">Anthurium amnicola</name>
    <dbReference type="NCBI Taxonomy" id="1678845"/>
    <lineage>
        <taxon>Eukaryota</taxon>
        <taxon>Viridiplantae</taxon>
        <taxon>Streptophyta</taxon>
        <taxon>Embryophyta</taxon>
        <taxon>Tracheophyta</taxon>
        <taxon>Spermatophyta</taxon>
        <taxon>Magnoliopsida</taxon>
        <taxon>Liliopsida</taxon>
        <taxon>Araceae</taxon>
        <taxon>Pothoideae</taxon>
        <taxon>Potheae</taxon>
        <taxon>Anthurium</taxon>
    </lineage>
</organism>
<feature type="repeat" description="PPR" evidence="2">
    <location>
        <begin position="278"/>
        <end position="312"/>
    </location>
</feature>
<dbReference type="NCBIfam" id="TIGR00756">
    <property type="entry name" value="PPR"/>
    <property type="match status" value="3"/>
</dbReference>
<dbReference type="AlphaFoldDB" id="A0A1D1XEU0"/>
<dbReference type="PANTHER" id="PTHR47926:SF526">
    <property type="entry name" value="PENTACOTRIPEPTIDE-REPEAT REGION OF PRORP DOMAIN-CONTAINING PROTEIN"/>
    <property type="match status" value="1"/>
</dbReference>
<keyword evidence="3" id="KW-0732">Signal</keyword>
<dbReference type="PANTHER" id="PTHR47926">
    <property type="entry name" value="PENTATRICOPEPTIDE REPEAT-CONTAINING PROTEIN"/>
    <property type="match status" value="1"/>
</dbReference>
<dbReference type="EMBL" id="GDJX01027080">
    <property type="protein sequence ID" value="JAT40856.1"/>
    <property type="molecule type" value="Transcribed_RNA"/>
</dbReference>
<feature type="signal peptide" evidence="3">
    <location>
        <begin position="1"/>
        <end position="23"/>
    </location>
</feature>
<feature type="repeat" description="PPR" evidence="2">
    <location>
        <begin position="387"/>
        <end position="421"/>
    </location>
</feature>
<reference evidence="4" key="1">
    <citation type="submission" date="2015-07" db="EMBL/GenBank/DDBJ databases">
        <title>Transcriptome Assembly of Anthurium amnicola.</title>
        <authorList>
            <person name="Suzuki J."/>
        </authorList>
    </citation>
    <scope>NUCLEOTIDE SEQUENCE</scope>
</reference>
<dbReference type="InterPro" id="IPR002885">
    <property type="entry name" value="PPR_rpt"/>
</dbReference>
<dbReference type="FunFam" id="1.25.40.10:FF:000184">
    <property type="entry name" value="Pentatricopeptide repeat-containing protein, chloroplastic"/>
    <property type="match status" value="1"/>
</dbReference>
<proteinExistence type="predicted"/>
<evidence type="ECO:0000313" key="4">
    <source>
        <dbReference type="EMBL" id="JAT40856.1"/>
    </source>
</evidence>
<dbReference type="PROSITE" id="PS51375">
    <property type="entry name" value="PPR"/>
    <property type="match status" value="3"/>
</dbReference>
<evidence type="ECO:0000256" key="3">
    <source>
        <dbReference type="SAM" id="SignalP"/>
    </source>
</evidence>
<dbReference type="GO" id="GO:0009451">
    <property type="term" value="P:RNA modification"/>
    <property type="evidence" value="ECO:0007669"/>
    <property type="project" value="InterPro"/>
</dbReference>
<gene>
    <name evidence="4" type="primary">PCMP-H61_17</name>
    <name evidence="4" type="ORF">g.144837</name>
</gene>
<dbReference type="GO" id="GO:0003723">
    <property type="term" value="F:RNA binding"/>
    <property type="evidence" value="ECO:0007669"/>
    <property type="project" value="InterPro"/>
</dbReference>
<dbReference type="Gene3D" id="1.25.40.10">
    <property type="entry name" value="Tetratricopeptide repeat domain"/>
    <property type="match status" value="3"/>
</dbReference>
<feature type="repeat" description="PPR" evidence="2">
    <location>
        <begin position="247"/>
        <end position="277"/>
    </location>
</feature>
<feature type="chain" id="PRO_5008899442" evidence="3">
    <location>
        <begin position="24"/>
        <end position="582"/>
    </location>
</feature>
<dbReference type="InterPro" id="IPR011990">
    <property type="entry name" value="TPR-like_helical_dom_sf"/>
</dbReference>
<dbReference type="Pfam" id="PF01535">
    <property type="entry name" value="PPR"/>
    <property type="match status" value="5"/>
</dbReference>
<feature type="non-terminal residue" evidence="4">
    <location>
        <position position="1"/>
    </location>
</feature>
<dbReference type="FunFam" id="1.25.40.10:FF:000348">
    <property type="entry name" value="Pentatricopeptide repeat-containing protein chloroplastic"/>
    <property type="match status" value="1"/>
</dbReference>
<evidence type="ECO:0000256" key="1">
    <source>
        <dbReference type="ARBA" id="ARBA00022737"/>
    </source>
</evidence>
<dbReference type="InterPro" id="IPR046960">
    <property type="entry name" value="PPR_At4g14850-like_plant"/>
</dbReference>
<name>A0A1D1XEU0_9ARAE</name>
<evidence type="ECO:0000256" key="2">
    <source>
        <dbReference type="PROSITE-ProRule" id="PRU00708"/>
    </source>
</evidence>
<keyword evidence="1" id="KW-0677">Repeat</keyword>
<dbReference type="Pfam" id="PF13041">
    <property type="entry name" value="PPR_2"/>
    <property type="match status" value="1"/>
</dbReference>
<dbReference type="Pfam" id="PF20431">
    <property type="entry name" value="E_motif"/>
    <property type="match status" value="1"/>
</dbReference>
<sequence length="582" mass="65590">GDHATVPSILLVLISILKHLNHSKKFDSKKSEFYVQNHNWIFSFLLYAAMCRSSSLGPPWPPSSRALQQRLYHMLQLCLSMRQLLRLHAQLVVHGFSQKNFILAKLLSFCVAVEDLRHASLVLRGVDRPSATVLNQLIRGYSLSTNPHESVLLYRQWWRTRRAAAGGKEGDAKPNSFTYSFLLAACARPQFLREGEEIHARLVLSGFCSNVFVRTNLVNMYTVAAAGEVDDAMTRARLAFDEMPHRNAVSWNVMLAGYLRSGDGASALRLFDSMPQRDMFSWTTMIAGCAQTGRSKRALALFEEMQRAQVDIDQVTMVAVLSACASLGDLDLGRRIHTYIDDLCRCRNRSWPKRRLVSLDNSLINMYVKCGAVEEAYRIFQGMPRRNTISWNTMIMGLVMHGSVGQVLHIFQQMLKIDASGQRPDEVTFLAVLCACSHMGRVSEGLHYFDHMNRVYCLSPRIEHFGCMVDMLSRAGFLAEAQELVKAMPMVPNDIVWGALLRGCIIHRDVKLASKVVARVMELNADRAAGHLVVLSNMYATAMRWAVALKLRKRMTEMRMRKPTGCSWIQVDGLTHGFLASG</sequence>
<dbReference type="InterPro" id="IPR046848">
    <property type="entry name" value="E_motif"/>
</dbReference>
<protein>
    <submittedName>
        <fullName evidence="4">Pentatricopeptide repeat-containing protein At5g66520</fullName>
    </submittedName>
</protein>